<gene>
    <name evidence="2" type="ORF">EOE18_07410</name>
</gene>
<dbReference type="PANTHER" id="PTHR30231">
    <property type="entry name" value="DNA POLYMERASE III SUBUNIT EPSILON"/>
    <property type="match status" value="1"/>
</dbReference>
<dbReference type="GO" id="GO:0003676">
    <property type="term" value="F:nucleic acid binding"/>
    <property type="evidence" value="ECO:0007669"/>
    <property type="project" value="InterPro"/>
</dbReference>
<sequence>MTNPSIATLHHAAQMLEAHPDFRVLRRLQNVDSFYRGAPLAPLRVGVAVDVETTGLDHDRDRIIELAAQRFRFDALGRVVQLGQPRVWREDPEMELDPRITMLTGLTDQDLAGQSIDEGAAVDLLASADITIAHNAGFDRPFVDRRLPALSGKPWACSMVELDWLALGFEGKALSQLVSQCGWFYAGHRAENDILALIHLLAHSLPDPSGLGDHTILSHLMAASEQPNYRINAVDAPFEAKDALKAKAYRWDGAMRFWWRSVAQDELEAEIEWLRQEVYAGRGAPAIFPQSACDRYRKA</sequence>
<dbReference type="CDD" id="cd06127">
    <property type="entry name" value="DEDDh"/>
    <property type="match status" value="1"/>
</dbReference>
<dbReference type="NCBIfam" id="NF006615">
    <property type="entry name" value="PRK09182.1"/>
    <property type="match status" value="1"/>
</dbReference>
<dbReference type="SMART" id="SM00479">
    <property type="entry name" value="EXOIII"/>
    <property type="match status" value="1"/>
</dbReference>
<accession>A0A3S2VE52</accession>
<comment type="caution">
    <text evidence="2">The sequence shown here is derived from an EMBL/GenBank/DDBJ whole genome shotgun (WGS) entry which is preliminary data.</text>
</comment>
<evidence type="ECO:0000313" key="2">
    <source>
        <dbReference type="EMBL" id="RVU05800.1"/>
    </source>
</evidence>
<feature type="domain" description="Exonuclease" evidence="1">
    <location>
        <begin position="45"/>
        <end position="210"/>
    </location>
</feature>
<dbReference type="GO" id="GO:0045004">
    <property type="term" value="P:DNA replication proofreading"/>
    <property type="evidence" value="ECO:0007669"/>
    <property type="project" value="TreeGrafter"/>
</dbReference>
<protein>
    <submittedName>
        <fullName evidence="2">DNA polymerase III subunit epsilon</fullName>
    </submittedName>
</protein>
<reference evidence="2 3" key="1">
    <citation type="submission" date="2019-01" db="EMBL/GenBank/DDBJ databases">
        <authorList>
            <person name="Chen W.-M."/>
        </authorList>
    </citation>
    <scope>NUCLEOTIDE SEQUENCE [LARGE SCALE GENOMIC DNA]</scope>
    <source>
        <strain evidence="2 3">FSY-9</strain>
    </source>
</reference>
<evidence type="ECO:0000259" key="1">
    <source>
        <dbReference type="SMART" id="SM00479"/>
    </source>
</evidence>
<proteinExistence type="predicted"/>
<dbReference type="EMBL" id="SACO01000004">
    <property type="protein sequence ID" value="RVU05800.1"/>
    <property type="molecule type" value="Genomic_DNA"/>
</dbReference>
<evidence type="ECO:0000313" key="3">
    <source>
        <dbReference type="Proteomes" id="UP000282837"/>
    </source>
</evidence>
<dbReference type="InterPro" id="IPR013520">
    <property type="entry name" value="Ribonucl_H"/>
</dbReference>
<name>A0A3S2VE52_9SPHN</name>
<organism evidence="2 3">
    <name type="scientific">Novosphingobium umbonatum</name>
    <dbReference type="NCBI Taxonomy" id="1908524"/>
    <lineage>
        <taxon>Bacteria</taxon>
        <taxon>Pseudomonadati</taxon>
        <taxon>Pseudomonadota</taxon>
        <taxon>Alphaproteobacteria</taxon>
        <taxon>Sphingomonadales</taxon>
        <taxon>Sphingomonadaceae</taxon>
        <taxon>Novosphingobium</taxon>
    </lineage>
</organism>
<dbReference type="PANTHER" id="PTHR30231:SF37">
    <property type="entry name" value="EXODEOXYRIBONUCLEASE 10"/>
    <property type="match status" value="1"/>
</dbReference>
<dbReference type="RefSeq" id="WP_127707789.1">
    <property type="nucleotide sequence ID" value="NZ_SACO01000004.1"/>
</dbReference>
<keyword evidence="3" id="KW-1185">Reference proteome</keyword>
<dbReference type="AlphaFoldDB" id="A0A3S2VE52"/>
<dbReference type="OrthoDB" id="7427781at2"/>
<dbReference type="InterPro" id="IPR036397">
    <property type="entry name" value="RNaseH_sf"/>
</dbReference>
<dbReference type="SUPFAM" id="SSF53098">
    <property type="entry name" value="Ribonuclease H-like"/>
    <property type="match status" value="1"/>
</dbReference>
<dbReference type="InterPro" id="IPR012337">
    <property type="entry name" value="RNaseH-like_sf"/>
</dbReference>
<dbReference type="Proteomes" id="UP000282837">
    <property type="component" value="Unassembled WGS sequence"/>
</dbReference>
<dbReference type="GO" id="GO:0008408">
    <property type="term" value="F:3'-5' exonuclease activity"/>
    <property type="evidence" value="ECO:0007669"/>
    <property type="project" value="TreeGrafter"/>
</dbReference>
<dbReference type="Pfam" id="PF00929">
    <property type="entry name" value="RNase_T"/>
    <property type="match status" value="1"/>
</dbReference>
<dbReference type="Gene3D" id="3.30.420.10">
    <property type="entry name" value="Ribonuclease H-like superfamily/Ribonuclease H"/>
    <property type="match status" value="1"/>
</dbReference>
<dbReference type="GO" id="GO:0005829">
    <property type="term" value="C:cytosol"/>
    <property type="evidence" value="ECO:0007669"/>
    <property type="project" value="TreeGrafter"/>
</dbReference>